<name>A0AB33KIU2_9ACTN</name>
<reference evidence="2" key="1">
    <citation type="submission" date="2024-07" db="EMBL/GenBank/DDBJ databases">
        <title>Complete genome sequences of cellulolytic bacteria, Kitasatospora sp. CMC57 and Streptomyces sp. CMC78, isolated from Japanese agricultural soil.</title>
        <authorList>
            <person name="Hashimoto T."/>
            <person name="Ito M."/>
            <person name="Iwamoto M."/>
            <person name="Fukahori D."/>
            <person name="Shoda T."/>
            <person name="Sakoda M."/>
            <person name="Morohoshi T."/>
            <person name="Mitsuboshi M."/>
            <person name="Nishizawa T."/>
        </authorList>
    </citation>
    <scope>NUCLEOTIDE SEQUENCE</scope>
    <source>
        <strain evidence="2">CMC78</strain>
    </source>
</reference>
<dbReference type="InterPro" id="IPR013321">
    <property type="entry name" value="Arc_rbn_hlx_hlx"/>
</dbReference>
<gene>
    <name evidence="2" type="ORF">SCMC78_12520</name>
</gene>
<dbReference type="EMBL" id="AP035884">
    <property type="protein sequence ID" value="BFP51445.1"/>
    <property type="molecule type" value="Genomic_DNA"/>
</dbReference>
<sequence>MNKPVTARGFALDDELWERLRVVAQTEDRSMSSVVRQAIRRYLADLDRVGADE</sequence>
<proteinExistence type="predicted"/>
<dbReference type="AlphaFoldDB" id="A0AB33KIU2"/>
<feature type="domain" description="Ribbon-helix-helix protein CopG" evidence="1">
    <location>
        <begin position="10"/>
        <end position="44"/>
    </location>
</feature>
<evidence type="ECO:0000313" key="2">
    <source>
        <dbReference type="EMBL" id="BFP51445.1"/>
    </source>
</evidence>
<dbReference type="Gene3D" id="1.10.1220.10">
    <property type="entry name" value="Met repressor-like"/>
    <property type="match status" value="1"/>
</dbReference>
<dbReference type="GO" id="GO:0006355">
    <property type="term" value="P:regulation of DNA-templated transcription"/>
    <property type="evidence" value="ECO:0007669"/>
    <property type="project" value="InterPro"/>
</dbReference>
<dbReference type="KEGG" id="stcm:SCMC78_12520"/>
<dbReference type="SUPFAM" id="SSF47598">
    <property type="entry name" value="Ribbon-helix-helix"/>
    <property type="match status" value="1"/>
</dbReference>
<evidence type="ECO:0000259" key="1">
    <source>
        <dbReference type="Pfam" id="PF01402"/>
    </source>
</evidence>
<accession>A0AB33KIU2</accession>
<organism evidence="2">
    <name type="scientific">Streptomyces sp. CMC78</name>
    <dbReference type="NCBI Taxonomy" id="3231512"/>
    <lineage>
        <taxon>Bacteria</taxon>
        <taxon>Bacillati</taxon>
        <taxon>Actinomycetota</taxon>
        <taxon>Actinomycetes</taxon>
        <taxon>Kitasatosporales</taxon>
        <taxon>Streptomycetaceae</taxon>
        <taxon>Streptomyces</taxon>
    </lineage>
</organism>
<dbReference type="Pfam" id="PF01402">
    <property type="entry name" value="RHH_1"/>
    <property type="match status" value="1"/>
</dbReference>
<dbReference type="InterPro" id="IPR002145">
    <property type="entry name" value="CopG"/>
</dbReference>
<dbReference type="InterPro" id="IPR010985">
    <property type="entry name" value="Ribbon_hlx_hlx"/>
</dbReference>
<dbReference type="RefSeq" id="WP_351446622.1">
    <property type="nucleotide sequence ID" value="NZ_AP035884.1"/>
</dbReference>
<protein>
    <recommendedName>
        <fullName evidence="1">Ribbon-helix-helix protein CopG domain-containing protein</fullName>
    </recommendedName>
</protein>